<evidence type="ECO:0000256" key="1">
    <source>
        <dbReference type="SAM" id="MobiDB-lite"/>
    </source>
</evidence>
<feature type="region of interest" description="Disordered" evidence="1">
    <location>
        <begin position="91"/>
        <end position="119"/>
    </location>
</feature>
<evidence type="ECO:0000313" key="2">
    <source>
        <dbReference type="EMBL" id="KAK2119663.1"/>
    </source>
</evidence>
<proteinExistence type="predicted"/>
<reference evidence="2 3" key="1">
    <citation type="submission" date="2023-05" db="EMBL/GenBank/DDBJ databases">
        <title>B98-5 Cell Line De Novo Hybrid Assembly: An Optical Mapping Approach.</title>
        <authorList>
            <person name="Kananen K."/>
            <person name="Auerbach J.A."/>
            <person name="Kautto E."/>
            <person name="Blachly J.S."/>
        </authorList>
    </citation>
    <scope>NUCLEOTIDE SEQUENCE [LARGE SCALE GENOMIC DNA]</scope>
    <source>
        <strain evidence="2">B95-8</strain>
        <tissue evidence="2">Cell line</tissue>
    </source>
</reference>
<name>A0ABQ9WFX9_SAGOE</name>
<gene>
    <name evidence="2" type="ORF">P7K49_001049</name>
</gene>
<organism evidence="2 3">
    <name type="scientific">Saguinus oedipus</name>
    <name type="common">Cotton-top tamarin</name>
    <name type="synonym">Oedipomidas oedipus</name>
    <dbReference type="NCBI Taxonomy" id="9490"/>
    <lineage>
        <taxon>Eukaryota</taxon>
        <taxon>Metazoa</taxon>
        <taxon>Chordata</taxon>
        <taxon>Craniata</taxon>
        <taxon>Vertebrata</taxon>
        <taxon>Euteleostomi</taxon>
        <taxon>Mammalia</taxon>
        <taxon>Eutheria</taxon>
        <taxon>Euarchontoglires</taxon>
        <taxon>Primates</taxon>
        <taxon>Haplorrhini</taxon>
        <taxon>Platyrrhini</taxon>
        <taxon>Cebidae</taxon>
        <taxon>Callitrichinae</taxon>
        <taxon>Saguinus</taxon>
    </lineage>
</organism>
<dbReference type="EMBL" id="JASSZA010000001">
    <property type="protein sequence ID" value="KAK2119663.1"/>
    <property type="molecule type" value="Genomic_DNA"/>
</dbReference>
<evidence type="ECO:0000313" key="3">
    <source>
        <dbReference type="Proteomes" id="UP001266305"/>
    </source>
</evidence>
<keyword evidence="3" id="KW-1185">Reference proteome</keyword>
<protein>
    <submittedName>
        <fullName evidence="2">Uncharacterized protein</fullName>
    </submittedName>
</protein>
<dbReference type="Proteomes" id="UP001266305">
    <property type="component" value="Unassembled WGS sequence"/>
</dbReference>
<accession>A0ABQ9WFX9</accession>
<feature type="compositionally biased region" description="Polar residues" evidence="1">
    <location>
        <begin position="91"/>
        <end position="100"/>
    </location>
</feature>
<feature type="region of interest" description="Disordered" evidence="1">
    <location>
        <begin position="1"/>
        <end position="20"/>
    </location>
</feature>
<sequence>MDLCYTETSSDSGKKKKTIKQDTYDAYKRVQRRNLGEEKVSCKKSQHERETRISFWCGTKKEKISERTYCQGQRKEERETQNGFTKLDRLTASQKSLQESIKQKASKCPSRSEGQGSEE</sequence>
<feature type="compositionally biased region" description="Polar residues" evidence="1">
    <location>
        <begin position="1"/>
        <end position="11"/>
    </location>
</feature>
<comment type="caution">
    <text evidence="2">The sequence shown here is derived from an EMBL/GenBank/DDBJ whole genome shotgun (WGS) entry which is preliminary data.</text>
</comment>